<feature type="domain" description="Major facilitator superfamily (MFS) profile" evidence="8">
    <location>
        <begin position="218"/>
        <end position="406"/>
    </location>
</feature>
<feature type="transmembrane region" description="Helical" evidence="7">
    <location>
        <begin position="103"/>
        <end position="122"/>
    </location>
</feature>
<evidence type="ECO:0000256" key="1">
    <source>
        <dbReference type="ARBA" id="ARBA00004651"/>
    </source>
</evidence>
<comment type="subcellular location">
    <subcellularLocation>
        <location evidence="1">Cell membrane</location>
        <topology evidence="1">Multi-pass membrane protein</topology>
    </subcellularLocation>
</comment>
<evidence type="ECO:0000256" key="4">
    <source>
        <dbReference type="ARBA" id="ARBA00022692"/>
    </source>
</evidence>
<feature type="transmembrane region" description="Helical" evidence="7">
    <location>
        <begin position="12"/>
        <end position="38"/>
    </location>
</feature>
<evidence type="ECO:0000256" key="6">
    <source>
        <dbReference type="ARBA" id="ARBA00023136"/>
    </source>
</evidence>
<evidence type="ECO:0000256" key="7">
    <source>
        <dbReference type="SAM" id="Phobius"/>
    </source>
</evidence>
<organism evidence="9 10">
    <name type="scientific">Sphingobacterium oryzagri</name>
    <dbReference type="NCBI Taxonomy" id="3025669"/>
    <lineage>
        <taxon>Bacteria</taxon>
        <taxon>Pseudomonadati</taxon>
        <taxon>Bacteroidota</taxon>
        <taxon>Sphingobacteriia</taxon>
        <taxon>Sphingobacteriales</taxon>
        <taxon>Sphingobacteriaceae</taxon>
        <taxon>Sphingobacterium</taxon>
    </lineage>
</organism>
<feature type="transmembrane region" description="Helical" evidence="7">
    <location>
        <begin position="288"/>
        <end position="307"/>
    </location>
</feature>
<keyword evidence="5 7" id="KW-1133">Transmembrane helix</keyword>
<gene>
    <name evidence="9" type="ORF">PQ465_05550</name>
</gene>
<dbReference type="InterPro" id="IPR036259">
    <property type="entry name" value="MFS_trans_sf"/>
</dbReference>
<feature type="transmembrane region" description="Helical" evidence="7">
    <location>
        <begin position="257"/>
        <end position="276"/>
    </location>
</feature>
<evidence type="ECO:0000256" key="3">
    <source>
        <dbReference type="ARBA" id="ARBA00022475"/>
    </source>
</evidence>
<keyword evidence="2" id="KW-0813">Transport</keyword>
<dbReference type="RefSeq" id="WP_274268549.1">
    <property type="nucleotide sequence ID" value="NZ_CP117880.1"/>
</dbReference>
<dbReference type="InterPro" id="IPR010290">
    <property type="entry name" value="TM_effector"/>
</dbReference>
<dbReference type="PROSITE" id="PS50850">
    <property type="entry name" value="MFS"/>
    <property type="match status" value="1"/>
</dbReference>
<dbReference type="Pfam" id="PF05977">
    <property type="entry name" value="MFS_3"/>
    <property type="match status" value="1"/>
</dbReference>
<feature type="transmembrane region" description="Helical" evidence="7">
    <location>
        <begin position="170"/>
        <end position="190"/>
    </location>
</feature>
<keyword evidence="3" id="KW-1003">Cell membrane</keyword>
<name>A0ABY7WRA6_9SPHI</name>
<dbReference type="PANTHER" id="PTHR23513">
    <property type="entry name" value="INTEGRAL MEMBRANE EFFLUX PROTEIN-RELATED"/>
    <property type="match status" value="1"/>
</dbReference>
<dbReference type="EMBL" id="CP117880">
    <property type="protein sequence ID" value="WDF69839.1"/>
    <property type="molecule type" value="Genomic_DNA"/>
</dbReference>
<dbReference type="InterPro" id="IPR020846">
    <property type="entry name" value="MFS_dom"/>
</dbReference>
<feature type="transmembrane region" description="Helical" evidence="7">
    <location>
        <begin position="377"/>
        <end position="395"/>
    </location>
</feature>
<protein>
    <submittedName>
        <fullName evidence="9">MFS transporter</fullName>
    </submittedName>
</protein>
<reference evidence="9 10" key="1">
    <citation type="submission" date="2023-02" db="EMBL/GenBank/DDBJ databases">
        <title>Genome sequence of Sphingobacterium sp. KACC 22765.</title>
        <authorList>
            <person name="Kim S."/>
            <person name="Heo J."/>
            <person name="Kwon S.-W."/>
        </authorList>
    </citation>
    <scope>NUCLEOTIDE SEQUENCE [LARGE SCALE GENOMIC DNA]</scope>
    <source>
        <strain evidence="9 10">KACC 22765</strain>
    </source>
</reference>
<feature type="transmembrane region" description="Helical" evidence="7">
    <location>
        <begin position="313"/>
        <end position="333"/>
    </location>
</feature>
<proteinExistence type="predicted"/>
<evidence type="ECO:0000313" key="9">
    <source>
        <dbReference type="EMBL" id="WDF69839.1"/>
    </source>
</evidence>
<evidence type="ECO:0000313" key="10">
    <source>
        <dbReference type="Proteomes" id="UP001221558"/>
    </source>
</evidence>
<dbReference type="Gene3D" id="1.20.1250.20">
    <property type="entry name" value="MFS general substrate transporter like domains"/>
    <property type="match status" value="1"/>
</dbReference>
<feature type="transmembrane region" description="Helical" evidence="7">
    <location>
        <begin position="77"/>
        <end position="97"/>
    </location>
</feature>
<dbReference type="SUPFAM" id="SSF103473">
    <property type="entry name" value="MFS general substrate transporter"/>
    <property type="match status" value="1"/>
</dbReference>
<accession>A0ABY7WRA6</accession>
<feature type="transmembrane region" description="Helical" evidence="7">
    <location>
        <begin position="345"/>
        <end position="365"/>
    </location>
</feature>
<dbReference type="PANTHER" id="PTHR23513:SF11">
    <property type="entry name" value="STAPHYLOFERRIN A TRANSPORTER"/>
    <property type="match status" value="1"/>
</dbReference>
<dbReference type="Proteomes" id="UP001221558">
    <property type="component" value="Chromosome"/>
</dbReference>
<keyword evidence="4 7" id="KW-0812">Transmembrane</keyword>
<evidence type="ECO:0000259" key="8">
    <source>
        <dbReference type="PROSITE" id="PS50850"/>
    </source>
</evidence>
<dbReference type="CDD" id="cd06173">
    <property type="entry name" value="MFS_MefA_like"/>
    <property type="match status" value="1"/>
</dbReference>
<sequence>MDIFRSLSYPNFRLHVIGQAISLLGTWMQRVAISWLVYEMTNSVFWLGFVQFISLLPSLILSPFIGSFVDKHKKYKLVFITQIGLMLQAGMLTLVVGLHWETVFLLSLLGFMQGIVNAFDVLGRQSLMISLVDNKRDLPNAIALNSSIFNAARMIGPAIGGILLTTYGEFVCFGVNFFSFVPVIICLLLMRVTEDQSKLTRESNWRGLVEGFSYLRRSPHIASLIIVLTFSSLLVIPYTSLLPAVAKDLFRGDESTFSWFESAAGFGAMIGAINMARLKTGQNLRYRVLFSAFLMGISLCLLAFAHYLPTALLFTMMVSLAMMMQNSSINTYIQTHAVPSYRARTISYYIMAFQGIAPIGTLLVGATAEYFGIQTTLYAMGAAGIVLSLSYYTYIRLHIQRRLFKF</sequence>
<evidence type="ECO:0000256" key="2">
    <source>
        <dbReference type="ARBA" id="ARBA00022448"/>
    </source>
</evidence>
<keyword evidence="6 7" id="KW-0472">Membrane</keyword>
<evidence type="ECO:0000256" key="5">
    <source>
        <dbReference type="ARBA" id="ARBA00022989"/>
    </source>
</evidence>
<feature type="transmembrane region" description="Helical" evidence="7">
    <location>
        <begin position="44"/>
        <end position="65"/>
    </location>
</feature>
<feature type="transmembrane region" description="Helical" evidence="7">
    <location>
        <begin position="221"/>
        <end position="245"/>
    </location>
</feature>
<keyword evidence="10" id="KW-1185">Reference proteome</keyword>